<evidence type="ECO:0000313" key="1">
    <source>
        <dbReference type="EMBL" id="CAF1165364.1"/>
    </source>
</evidence>
<accession>A0A814TQ77</accession>
<name>A0A814TQ77_9BILA</name>
<reference evidence="1" key="1">
    <citation type="submission" date="2021-02" db="EMBL/GenBank/DDBJ databases">
        <authorList>
            <person name="Nowell W R."/>
        </authorList>
    </citation>
    <scope>NUCLEOTIDE SEQUENCE</scope>
</reference>
<comment type="caution">
    <text evidence="1">The sequence shown here is derived from an EMBL/GenBank/DDBJ whole genome shotgun (WGS) entry which is preliminary data.</text>
</comment>
<dbReference type="Proteomes" id="UP000663856">
    <property type="component" value="Unassembled WGS sequence"/>
</dbReference>
<evidence type="ECO:0000313" key="3">
    <source>
        <dbReference type="Proteomes" id="UP000663855"/>
    </source>
</evidence>
<feature type="non-terminal residue" evidence="1">
    <location>
        <position position="1"/>
    </location>
</feature>
<protein>
    <submittedName>
        <fullName evidence="1">Uncharacterized protein</fullName>
    </submittedName>
</protein>
<dbReference type="Proteomes" id="UP000663855">
    <property type="component" value="Unassembled WGS sequence"/>
</dbReference>
<gene>
    <name evidence="1" type="ORF">CJN711_LOCUS10224</name>
    <name evidence="2" type="ORF">WKI299_LOCUS19889</name>
</gene>
<proteinExistence type="predicted"/>
<dbReference type="EMBL" id="CAJNOV010004186">
    <property type="protein sequence ID" value="CAF1165364.1"/>
    <property type="molecule type" value="Genomic_DNA"/>
</dbReference>
<evidence type="ECO:0000313" key="2">
    <source>
        <dbReference type="EMBL" id="CAF2099337.1"/>
    </source>
</evidence>
<dbReference type="AlphaFoldDB" id="A0A814TQ77"/>
<dbReference type="EMBL" id="CAJNRF010008203">
    <property type="protein sequence ID" value="CAF2099337.1"/>
    <property type="molecule type" value="Genomic_DNA"/>
</dbReference>
<organism evidence="1 3">
    <name type="scientific">Rotaria magnacalcarata</name>
    <dbReference type="NCBI Taxonomy" id="392030"/>
    <lineage>
        <taxon>Eukaryota</taxon>
        <taxon>Metazoa</taxon>
        <taxon>Spiralia</taxon>
        <taxon>Gnathifera</taxon>
        <taxon>Rotifera</taxon>
        <taxon>Eurotatoria</taxon>
        <taxon>Bdelloidea</taxon>
        <taxon>Philodinida</taxon>
        <taxon>Philodinidae</taxon>
        <taxon>Rotaria</taxon>
    </lineage>
</organism>
<sequence>SLLPDVAGCPSLSSVQLVNCDEDIGKSDLIEKAGSLLNVDED</sequence>